<keyword evidence="1" id="KW-0472">Membrane</keyword>
<reference evidence="2" key="1">
    <citation type="submission" date="2022-03" db="EMBL/GenBank/DDBJ databases">
        <authorList>
            <person name="Lindestad O."/>
        </authorList>
    </citation>
    <scope>NUCLEOTIDE SEQUENCE</scope>
</reference>
<comment type="caution">
    <text evidence="2">The sequence shown here is derived from an EMBL/GenBank/DDBJ whole genome shotgun (WGS) entry which is preliminary data.</text>
</comment>
<proteinExistence type="predicted"/>
<gene>
    <name evidence="2" type="primary">jg16103</name>
    <name evidence="2" type="ORF">PAEG_LOCUS20733</name>
</gene>
<dbReference type="EMBL" id="CAKXAJ010025864">
    <property type="protein sequence ID" value="CAH2244824.1"/>
    <property type="molecule type" value="Genomic_DNA"/>
</dbReference>
<accession>A0A8S4S4C5</accession>
<keyword evidence="3" id="KW-1185">Reference proteome</keyword>
<protein>
    <submittedName>
        <fullName evidence="2">Jg16103 protein</fullName>
    </submittedName>
</protein>
<keyword evidence="1" id="KW-1133">Transmembrane helix</keyword>
<dbReference type="AlphaFoldDB" id="A0A8S4S4C5"/>
<name>A0A8S4S4C5_9NEOP</name>
<evidence type="ECO:0000313" key="2">
    <source>
        <dbReference type="EMBL" id="CAH2244824.1"/>
    </source>
</evidence>
<feature type="transmembrane region" description="Helical" evidence="1">
    <location>
        <begin position="73"/>
        <end position="90"/>
    </location>
</feature>
<keyword evidence="1" id="KW-0812">Transmembrane</keyword>
<evidence type="ECO:0000313" key="3">
    <source>
        <dbReference type="Proteomes" id="UP000838756"/>
    </source>
</evidence>
<sequence length="141" mass="15758">MGRAHSSEKGWTLGSQGAGMAASYWSTQRWSTPNEVDRRLRIVERGTPYKRPMSSSGRLSVDVMMMMMIYCKFLGYTICFSLYYLGIFYLDSASHLFSFSHILFGVFQNQVLENGTSHANQKGGSYGGAIKTKLKECPPGT</sequence>
<organism evidence="2 3">
    <name type="scientific">Pararge aegeria aegeria</name>
    <dbReference type="NCBI Taxonomy" id="348720"/>
    <lineage>
        <taxon>Eukaryota</taxon>
        <taxon>Metazoa</taxon>
        <taxon>Ecdysozoa</taxon>
        <taxon>Arthropoda</taxon>
        <taxon>Hexapoda</taxon>
        <taxon>Insecta</taxon>
        <taxon>Pterygota</taxon>
        <taxon>Neoptera</taxon>
        <taxon>Endopterygota</taxon>
        <taxon>Lepidoptera</taxon>
        <taxon>Glossata</taxon>
        <taxon>Ditrysia</taxon>
        <taxon>Papilionoidea</taxon>
        <taxon>Nymphalidae</taxon>
        <taxon>Satyrinae</taxon>
        <taxon>Satyrini</taxon>
        <taxon>Parargina</taxon>
        <taxon>Pararge</taxon>
    </lineage>
</organism>
<evidence type="ECO:0000256" key="1">
    <source>
        <dbReference type="SAM" id="Phobius"/>
    </source>
</evidence>
<dbReference type="Proteomes" id="UP000838756">
    <property type="component" value="Unassembled WGS sequence"/>
</dbReference>